<feature type="domain" description="Dynein heavy chain tail" evidence="1">
    <location>
        <begin position="118"/>
        <end position="526"/>
    </location>
</feature>
<dbReference type="Pfam" id="PF08385">
    <property type="entry name" value="DHC_N1"/>
    <property type="match status" value="1"/>
</dbReference>
<dbReference type="InterPro" id="IPR013594">
    <property type="entry name" value="Dynein_heavy_tail"/>
</dbReference>
<accession>A0A9P0FHT2</accession>
<dbReference type="PANTHER" id="PTHR46532">
    <property type="entry name" value="MALE FERTILITY FACTOR KL5"/>
    <property type="match status" value="1"/>
</dbReference>
<name>A0A9P0FHT2_BRAAE</name>
<keyword evidence="3" id="KW-1185">Reference proteome</keyword>
<gene>
    <name evidence="2" type="ORF">MELIAE_LOCUS6342</name>
</gene>
<protein>
    <recommendedName>
        <fullName evidence="1">Dynein heavy chain tail domain-containing protein</fullName>
    </recommendedName>
</protein>
<dbReference type="Proteomes" id="UP001154078">
    <property type="component" value="Chromosome 4"/>
</dbReference>
<sequence length="552" mass="65252">MAELGMPRCPIFDLFYFLREPGQMFDVKTFFDTINFGLLDDDIQKNILNIVSNVFVPVFMSNTRWADSVKNYAYHNIHMFMSKMTDVHYRKIGLTVLYIPVGSKDISLEKAAQDKELLKRLEAIVVYWTKQVRIGMQEQERSTSEDLLTILDEYDFWKLRYENLLGIQYQLEDPNLKNICSILVMLQSTYIRQFLVLVDEIKSNIEESKSNIDYLTVLIKPVNKLKEHKHPDQIPINLVEILHLIRFIWLQSPYYCTTERITLLCKSLSNQIILQCTTYIDLSVIFDEKKTKKAMKMLEEVIYCLSQYIKAYVLVSESHGQFGDKPWDLSKAPIFNHIDSYMQRCRDLLEICDAMIVFGRYDETEDIPMPQFFGSKGREFDTWAERIEKMFNDVMNEVMRMRDRILNVHAVEWYEDILRFRTKTKDIEVVVENLTNAVFEEVANLEDGILFLACLFNYSKKKTLHMLFEQKTTQIYKMFYKEIQDCKDEIAQDKIFYISLLPHYAGKAITVQMKRKRFIMLREVFITITMNRVSRVSSTLQNTFASKVKEPS</sequence>
<proteinExistence type="predicted"/>
<dbReference type="GO" id="GO:0051959">
    <property type="term" value="F:dynein light intermediate chain binding"/>
    <property type="evidence" value="ECO:0007669"/>
    <property type="project" value="InterPro"/>
</dbReference>
<dbReference type="GO" id="GO:0005858">
    <property type="term" value="C:axonemal dynein complex"/>
    <property type="evidence" value="ECO:0007669"/>
    <property type="project" value="TreeGrafter"/>
</dbReference>
<dbReference type="AlphaFoldDB" id="A0A9P0FHT2"/>
<organism evidence="2 3">
    <name type="scientific">Brassicogethes aeneus</name>
    <name type="common">Rape pollen beetle</name>
    <name type="synonym">Meligethes aeneus</name>
    <dbReference type="NCBI Taxonomy" id="1431903"/>
    <lineage>
        <taxon>Eukaryota</taxon>
        <taxon>Metazoa</taxon>
        <taxon>Ecdysozoa</taxon>
        <taxon>Arthropoda</taxon>
        <taxon>Hexapoda</taxon>
        <taxon>Insecta</taxon>
        <taxon>Pterygota</taxon>
        <taxon>Neoptera</taxon>
        <taxon>Endopterygota</taxon>
        <taxon>Coleoptera</taxon>
        <taxon>Polyphaga</taxon>
        <taxon>Cucujiformia</taxon>
        <taxon>Nitidulidae</taxon>
        <taxon>Meligethinae</taxon>
        <taxon>Brassicogethes</taxon>
    </lineage>
</organism>
<evidence type="ECO:0000313" key="2">
    <source>
        <dbReference type="EMBL" id="CAH0554841.1"/>
    </source>
</evidence>
<evidence type="ECO:0000259" key="1">
    <source>
        <dbReference type="Pfam" id="PF08385"/>
    </source>
</evidence>
<dbReference type="OrthoDB" id="10251809at2759"/>
<dbReference type="InterPro" id="IPR026983">
    <property type="entry name" value="DHC"/>
</dbReference>
<evidence type="ECO:0000313" key="3">
    <source>
        <dbReference type="Proteomes" id="UP001154078"/>
    </source>
</evidence>
<dbReference type="EMBL" id="OV121135">
    <property type="protein sequence ID" value="CAH0554841.1"/>
    <property type="molecule type" value="Genomic_DNA"/>
</dbReference>
<dbReference type="GO" id="GO:0007018">
    <property type="term" value="P:microtubule-based movement"/>
    <property type="evidence" value="ECO:0007669"/>
    <property type="project" value="InterPro"/>
</dbReference>
<dbReference type="GO" id="GO:0045505">
    <property type="term" value="F:dynein intermediate chain binding"/>
    <property type="evidence" value="ECO:0007669"/>
    <property type="project" value="InterPro"/>
</dbReference>
<dbReference type="PANTHER" id="PTHR46532:SF11">
    <property type="entry name" value="DYNEIN AXONEMAL HEAVY CHAIN 12"/>
    <property type="match status" value="1"/>
</dbReference>
<reference evidence="2" key="1">
    <citation type="submission" date="2021-12" db="EMBL/GenBank/DDBJ databases">
        <authorList>
            <person name="King R."/>
        </authorList>
    </citation>
    <scope>NUCLEOTIDE SEQUENCE</scope>
</reference>